<keyword evidence="2" id="KW-1185">Reference proteome</keyword>
<proteinExistence type="predicted"/>
<accession>A0ACB8SWE6</accession>
<evidence type="ECO:0000313" key="2">
    <source>
        <dbReference type="Proteomes" id="UP000814140"/>
    </source>
</evidence>
<reference evidence="1" key="2">
    <citation type="journal article" date="2022" name="New Phytol.">
        <title>Evolutionary transition to the ectomycorrhizal habit in the genomes of a hyperdiverse lineage of mushroom-forming fungi.</title>
        <authorList>
            <person name="Looney B."/>
            <person name="Miyauchi S."/>
            <person name="Morin E."/>
            <person name="Drula E."/>
            <person name="Courty P.E."/>
            <person name="Kohler A."/>
            <person name="Kuo A."/>
            <person name="LaButti K."/>
            <person name="Pangilinan J."/>
            <person name="Lipzen A."/>
            <person name="Riley R."/>
            <person name="Andreopoulos W."/>
            <person name="He G."/>
            <person name="Johnson J."/>
            <person name="Nolan M."/>
            <person name="Tritt A."/>
            <person name="Barry K.W."/>
            <person name="Grigoriev I.V."/>
            <person name="Nagy L.G."/>
            <person name="Hibbett D."/>
            <person name="Henrissat B."/>
            <person name="Matheny P.B."/>
            <person name="Labbe J."/>
            <person name="Martin F.M."/>
        </authorList>
    </citation>
    <scope>NUCLEOTIDE SEQUENCE</scope>
    <source>
        <strain evidence="1">HHB10654</strain>
    </source>
</reference>
<reference evidence="1" key="1">
    <citation type="submission" date="2021-03" db="EMBL/GenBank/DDBJ databases">
        <authorList>
            <consortium name="DOE Joint Genome Institute"/>
            <person name="Ahrendt S."/>
            <person name="Looney B.P."/>
            <person name="Miyauchi S."/>
            <person name="Morin E."/>
            <person name="Drula E."/>
            <person name="Courty P.E."/>
            <person name="Chicoki N."/>
            <person name="Fauchery L."/>
            <person name="Kohler A."/>
            <person name="Kuo A."/>
            <person name="Labutti K."/>
            <person name="Pangilinan J."/>
            <person name="Lipzen A."/>
            <person name="Riley R."/>
            <person name="Andreopoulos W."/>
            <person name="He G."/>
            <person name="Johnson J."/>
            <person name="Barry K.W."/>
            <person name="Grigoriev I.V."/>
            <person name="Nagy L."/>
            <person name="Hibbett D."/>
            <person name="Henrissat B."/>
            <person name="Matheny P.B."/>
            <person name="Labbe J."/>
            <person name="Martin F."/>
        </authorList>
    </citation>
    <scope>NUCLEOTIDE SEQUENCE</scope>
    <source>
        <strain evidence="1">HHB10654</strain>
    </source>
</reference>
<name>A0ACB8SWE6_9AGAM</name>
<protein>
    <submittedName>
        <fullName evidence="1">Kinase-like protein</fullName>
    </submittedName>
</protein>
<gene>
    <name evidence="1" type="ORF">BV25DRAFT_1806676</name>
</gene>
<evidence type="ECO:0000313" key="1">
    <source>
        <dbReference type="EMBL" id="KAI0060823.1"/>
    </source>
</evidence>
<sequence>MQWRNRKARLAQLLQSTGDEDEDGLALDRLLHGQSVIGKTTKTTEVESLRFTDKDLTVVGTLEYGQFAVIDVVNCTIDGRVYVRKSIEKRFAFKTRDQCNPQLERDILLCALREKSVWAPHLLCAFQTPSHLNLVMDYAEGGTLWDVLESSPHDGRVVEEDLRWWFPQVVSAVAWCHSQGFVHRDIKPHNFVITQTSHVQLIDFGSAAPLLPPRADGTRLVPRQHCLVPCGTCDYISPEILQAHEAALVAMEMSGEDETLSGTWAQNKSVGGYGVETDWWSMGAMLYEMVYGVAPFFANDIRSTYLKIMDHRRSLKFKANTPISSALQDLLRRLLTDAPTRLGRQGAQDVKDHLFFAGIHWDQLHTQPRPDDLHLPLFAYNEQPQPQEAAHHQDTSLTSTSHSQGFAFSAFFQPSEITSPGLSILHSATRPNRSILREQATSFYIGFSWGPSTDAFPAASRASLSPNDRPDPHLTPRPFHHNNGLATPTPFRTISASATPFRYPFATPLRPSLNTPHGLSTLPRASTIRRTAPRRAVSDREAMRQLVDCIGLSARKKVLASGRTPRTPALSLARGGTAKALRFVPAPVNVGLNSFREHIALGGADSDASAAGGLSIMSGLGDVSEMTSEDGSDGIPPSPSPSPRPGSAMSMLSRRSTTPTTATATGTWSLRIPPGWGARRSTSPTTVVAHVASDKKEESVREDSIREASERVENHSVAHDESGIGDEMLETLESRHARLMADIANIETRLGAMGRRRAVSDVR</sequence>
<organism evidence="1 2">
    <name type="scientific">Artomyces pyxidatus</name>
    <dbReference type="NCBI Taxonomy" id="48021"/>
    <lineage>
        <taxon>Eukaryota</taxon>
        <taxon>Fungi</taxon>
        <taxon>Dikarya</taxon>
        <taxon>Basidiomycota</taxon>
        <taxon>Agaricomycotina</taxon>
        <taxon>Agaricomycetes</taxon>
        <taxon>Russulales</taxon>
        <taxon>Auriscalpiaceae</taxon>
        <taxon>Artomyces</taxon>
    </lineage>
</organism>
<dbReference type="EMBL" id="MU277216">
    <property type="protein sequence ID" value="KAI0060823.1"/>
    <property type="molecule type" value="Genomic_DNA"/>
</dbReference>
<dbReference type="Proteomes" id="UP000814140">
    <property type="component" value="Unassembled WGS sequence"/>
</dbReference>
<comment type="caution">
    <text evidence="1">The sequence shown here is derived from an EMBL/GenBank/DDBJ whole genome shotgun (WGS) entry which is preliminary data.</text>
</comment>